<gene>
    <name evidence="2" type="ORF">ACFQJ9_18030</name>
</gene>
<organism evidence="2 3">
    <name type="scientific">Halospeciosus flavus</name>
    <dbReference type="NCBI Taxonomy" id="3032283"/>
    <lineage>
        <taxon>Archaea</taxon>
        <taxon>Methanobacteriati</taxon>
        <taxon>Methanobacteriota</taxon>
        <taxon>Stenosarchaea group</taxon>
        <taxon>Halobacteria</taxon>
        <taxon>Halobacteriales</taxon>
        <taxon>Halobacteriaceae</taxon>
        <taxon>Halospeciosus</taxon>
    </lineage>
</organism>
<comment type="caution">
    <text evidence="2">The sequence shown here is derived from an EMBL/GenBank/DDBJ whole genome shotgun (WGS) entry which is preliminary data.</text>
</comment>
<reference evidence="2 3" key="1">
    <citation type="journal article" date="2019" name="Int. J. Syst. Evol. Microbiol.">
        <title>The Global Catalogue of Microorganisms (GCM) 10K type strain sequencing project: providing services to taxonomists for standard genome sequencing and annotation.</title>
        <authorList>
            <consortium name="The Broad Institute Genomics Platform"/>
            <consortium name="The Broad Institute Genome Sequencing Center for Infectious Disease"/>
            <person name="Wu L."/>
            <person name="Ma J."/>
        </authorList>
    </citation>
    <scope>NUCLEOTIDE SEQUENCE [LARGE SCALE GENOMIC DNA]</scope>
    <source>
        <strain evidence="2 3">XZGYJ-43</strain>
    </source>
</reference>
<proteinExistence type="predicted"/>
<feature type="region of interest" description="Disordered" evidence="1">
    <location>
        <begin position="1"/>
        <end position="49"/>
    </location>
</feature>
<sequence>MTRHYTDAENTGLPAIPNLNDDEPTTDARQRRETMEEDVWSHRLTEDGR</sequence>
<evidence type="ECO:0000313" key="3">
    <source>
        <dbReference type="Proteomes" id="UP001596447"/>
    </source>
</evidence>
<evidence type="ECO:0000256" key="1">
    <source>
        <dbReference type="SAM" id="MobiDB-lite"/>
    </source>
</evidence>
<evidence type="ECO:0000313" key="2">
    <source>
        <dbReference type="EMBL" id="MFC7201279.1"/>
    </source>
</evidence>
<dbReference type="EMBL" id="JBHTAR010000011">
    <property type="protein sequence ID" value="MFC7201279.1"/>
    <property type="molecule type" value="Genomic_DNA"/>
</dbReference>
<dbReference type="Proteomes" id="UP001596447">
    <property type="component" value="Unassembled WGS sequence"/>
</dbReference>
<dbReference type="AlphaFoldDB" id="A0ABD5Z7P6"/>
<protein>
    <submittedName>
        <fullName evidence="2">Uncharacterized protein</fullName>
    </submittedName>
</protein>
<accession>A0ABD5Z7P6</accession>
<feature type="compositionally biased region" description="Basic and acidic residues" evidence="1">
    <location>
        <begin position="26"/>
        <end position="49"/>
    </location>
</feature>
<dbReference type="RefSeq" id="WP_279528030.1">
    <property type="nucleotide sequence ID" value="NZ_CP122312.1"/>
</dbReference>
<name>A0ABD5Z7P6_9EURY</name>
<keyword evidence="3" id="KW-1185">Reference proteome</keyword>